<dbReference type="InterPro" id="IPR050388">
    <property type="entry name" value="ABC_Ni/Peptide_Import"/>
</dbReference>
<dbReference type="SMART" id="SM00382">
    <property type="entry name" value="AAA"/>
    <property type="match status" value="1"/>
</dbReference>
<dbReference type="InterPro" id="IPR003593">
    <property type="entry name" value="AAA+_ATPase"/>
</dbReference>
<dbReference type="InterPro" id="IPR003439">
    <property type="entry name" value="ABC_transporter-like_ATP-bd"/>
</dbReference>
<feature type="domain" description="ABC transporter" evidence="8">
    <location>
        <begin position="12"/>
        <end position="262"/>
    </location>
</feature>
<organism evidence="9 10">
    <name type="scientific">Oligosphaera ethanolica</name>
    <dbReference type="NCBI Taxonomy" id="760260"/>
    <lineage>
        <taxon>Bacteria</taxon>
        <taxon>Pseudomonadati</taxon>
        <taxon>Lentisphaerota</taxon>
        <taxon>Oligosphaeria</taxon>
        <taxon>Oligosphaerales</taxon>
        <taxon>Oligosphaeraceae</taxon>
        <taxon>Oligosphaera</taxon>
    </lineage>
</organism>
<proteinExistence type="inferred from homology"/>
<evidence type="ECO:0000256" key="6">
    <source>
        <dbReference type="ARBA" id="ARBA00022840"/>
    </source>
</evidence>
<dbReference type="PROSITE" id="PS50893">
    <property type="entry name" value="ABC_TRANSPORTER_2"/>
    <property type="match status" value="1"/>
</dbReference>
<evidence type="ECO:0000256" key="1">
    <source>
        <dbReference type="ARBA" id="ARBA00004417"/>
    </source>
</evidence>
<dbReference type="PANTHER" id="PTHR43297:SF2">
    <property type="entry name" value="DIPEPTIDE TRANSPORT ATP-BINDING PROTEIN DPPD"/>
    <property type="match status" value="1"/>
</dbReference>
<dbReference type="CDD" id="cd03257">
    <property type="entry name" value="ABC_NikE_OppD_transporters"/>
    <property type="match status" value="1"/>
</dbReference>
<evidence type="ECO:0000256" key="7">
    <source>
        <dbReference type="ARBA" id="ARBA00023136"/>
    </source>
</evidence>
<dbReference type="SUPFAM" id="SSF52540">
    <property type="entry name" value="P-loop containing nucleoside triphosphate hydrolases"/>
    <property type="match status" value="1"/>
</dbReference>
<evidence type="ECO:0000256" key="5">
    <source>
        <dbReference type="ARBA" id="ARBA00022741"/>
    </source>
</evidence>
<dbReference type="Gene3D" id="3.40.50.300">
    <property type="entry name" value="P-loop containing nucleotide triphosphate hydrolases"/>
    <property type="match status" value="1"/>
</dbReference>
<evidence type="ECO:0000313" key="10">
    <source>
        <dbReference type="Proteomes" id="UP001238163"/>
    </source>
</evidence>
<comment type="similarity">
    <text evidence="2">Belongs to the ABC transporter superfamily.</text>
</comment>
<comment type="caution">
    <text evidence="9">The sequence shown here is derived from an EMBL/GenBank/DDBJ whole genome shotgun (WGS) entry which is preliminary data.</text>
</comment>
<dbReference type="Pfam" id="PF08352">
    <property type="entry name" value="oligo_HPY"/>
    <property type="match status" value="1"/>
</dbReference>
<evidence type="ECO:0000259" key="8">
    <source>
        <dbReference type="PROSITE" id="PS50893"/>
    </source>
</evidence>
<keyword evidence="3" id="KW-0813">Transport</keyword>
<evidence type="ECO:0000313" key="9">
    <source>
        <dbReference type="EMBL" id="MDQ0290758.1"/>
    </source>
</evidence>
<keyword evidence="5" id="KW-0547">Nucleotide-binding</keyword>
<keyword evidence="10" id="KW-1185">Reference proteome</keyword>
<dbReference type="PANTHER" id="PTHR43297">
    <property type="entry name" value="OLIGOPEPTIDE TRANSPORT ATP-BINDING PROTEIN APPD"/>
    <property type="match status" value="1"/>
</dbReference>
<accession>A0AAE4AQ60</accession>
<evidence type="ECO:0000256" key="4">
    <source>
        <dbReference type="ARBA" id="ARBA00022475"/>
    </source>
</evidence>
<keyword evidence="4" id="KW-1003">Cell membrane</keyword>
<dbReference type="Pfam" id="PF00005">
    <property type="entry name" value="ABC_tran"/>
    <property type="match status" value="1"/>
</dbReference>
<keyword evidence="6 9" id="KW-0067">ATP-binding</keyword>
<sequence>MTDHATAQPPLVQVKDLCVDFQTENGWLRAVDHLSFAIPRGTTFGLVGESGCGKTVTAMSIPRLVPQPPGRISQGEIIFNGQDLLKLPATAMRAIRGKDIGVIFQEPMTALSPLHRIGEQLAEVIHIHRQVSRKDALASAGDWLLRVGIPDPAQRLRAYPFELSGGMRQRVMIAMAMILRPQLIIADEPTTALDVTIQAQILDLMRSMLDEHTSLLMITHDMGVIWEMCSSMAVMYASRIVETGPVRELFANPLHPYTRGLMQAIPAIQRDAKRLSHIPGQVPSLLNLPAGCAFADRCPHVMPQCRLNPPPPLRPVGKQHVACHLHNAKPPAATT</sequence>
<dbReference type="PROSITE" id="PS00211">
    <property type="entry name" value="ABC_TRANSPORTER_1"/>
    <property type="match status" value="1"/>
</dbReference>
<evidence type="ECO:0000256" key="3">
    <source>
        <dbReference type="ARBA" id="ARBA00022448"/>
    </source>
</evidence>
<gene>
    <name evidence="9" type="ORF">J3R75_002865</name>
</gene>
<evidence type="ECO:0000256" key="2">
    <source>
        <dbReference type="ARBA" id="ARBA00005417"/>
    </source>
</evidence>
<dbReference type="InterPro" id="IPR013563">
    <property type="entry name" value="Oligopep_ABC_C"/>
</dbReference>
<dbReference type="GO" id="GO:0016887">
    <property type="term" value="F:ATP hydrolysis activity"/>
    <property type="evidence" value="ECO:0007669"/>
    <property type="project" value="InterPro"/>
</dbReference>
<dbReference type="Proteomes" id="UP001238163">
    <property type="component" value="Unassembled WGS sequence"/>
</dbReference>
<dbReference type="AlphaFoldDB" id="A0AAE4AQ60"/>
<dbReference type="NCBIfam" id="TIGR01727">
    <property type="entry name" value="oligo_HPY"/>
    <property type="match status" value="1"/>
</dbReference>
<dbReference type="RefSeq" id="WP_307262606.1">
    <property type="nucleotide sequence ID" value="NZ_JAUSVL010000001.1"/>
</dbReference>
<name>A0AAE4AQ60_9BACT</name>
<dbReference type="GO" id="GO:0005886">
    <property type="term" value="C:plasma membrane"/>
    <property type="evidence" value="ECO:0007669"/>
    <property type="project" value="UniProtKB-SubCell"/>
</dbReference>
<protein>
    <submittedName>
        <fullName evidence="9">Oligopeptide/dipeptide ABC transporter ATP-binding protein</fullName>
    </submittedName>
</protein>
<dbReference type="InterPro" id="IPR027417">
    <property type="entry name" value="P-loop_NTPase"/>
</dbReference>
<keyword evidence="7" id="KW-0472">Membrane</keyword>
<dbReference type="InterPro" id="IPR017871">
    <property type="entry name" value="ABC_transporter-like_CS"/>
</dbReference>
<comment type="subcellular location">
    <subcellularLocation>
        <location evidence="1">Cell inner membrane</location>
        <topology evidence="1">Peripheral membrane protein</topology>
    </subcellularLocation>
</comment>
<dbReference type="GO" id="GO:0015833">
    <property type="term" value="P:peptide transport"/>
    <property type="evidence" value="ECO:0007669"/>
    <property type="project" value="InterPro"/>
</dbReference>
<dbReference type="EMBL" id="JAUSVL010000001">
    <property type="protein sequence ID" value="MDQ0290758.1"/>
    <property type="molecule type" value="Genomic_DNA"/>
</dbReference>
<dbReference type="GO" id="GO:0005524">
    <property type="term" value="F:ATP binding"/>
    <property type="evidence" value="ECO:0007669"/>
    <property type="project" value="UniProtKB-KW"/>
</dbReference>
<dbReference type="FunFam" id="3.40.50.300:FF:000016">
    <property type="entry name" value="Oligopeptide ABC transporter ATP-binding component"/>
    <property type="match status" value="1"/>
</dbReference>
<reference evidence="9" key="1">
    <citation type="submission" date="2023-07" db="EMBL/GenBank/DDBJ databases">
        <title>Genomic Encyclopedia of Type Strains, Phase IV (KMG-IV): sequencing the most valuable type-strain genomes for metagenomic binning, comparative biology and taxonomic classification.</title>
        <authorList>
            <person name="Goeker M."/>
        </authorList>
    </citation>
    <scope>NUCLEOTIDE SEQUENCE</scope>
    <source>
        <strain evidence="9">DSM 24202</strain>
    </source>
</reference>